<dbReference type="GO" id="GO:0016024">
    <property type="term" value="P:CDP-diacylglycerol biosynthetic process"/>
    <property type="evidence" value="ECO:0007669"/>
    <property type="project" value="UniProtKB-UniPathway"/>
</dbReference>
<sequence length="264" mass="29146">MSNRLTRILTAIAAMPPVIAGIIWLNDIMFFLVLLLLILGGTWEFYRFLTADGKPLLAFPVMTGAVLIPAGFFLGGTSGALFGLYIASAMVFVIKLFGKAPLDDTYEHLSVSMIAIMYYPFFMSFFIPLREIDFHWLFYLCAIIWFSDSFAYFIGVMFGKRKMYELISPKKSMEGLAGGFIGGITGAFLYAHFFMEISLVHVLISSVLLTGAGVVGDLVESMFKRKSGIKDSGTVFPGHGGILDRTDSIAFAAPVLYFYVMLAV</sequence>
<dbReference type="EMBL" id="CP035108">
    <property type="protein sequence ID" value="QAR34234.1"/>
    <property type="molecule type" value="Genomic_DNA"/>
</dbReference>
<evidence type="ECO:0000256" key="12">
    <source>
        <dbReference type="ARBA" id="ARBA00022695"/>
    </source>
</evidence>
<comment type="pathway">
    <text evidence="3 18">Phospholipid metabolism; CDP-diacylglycerol biosynthesis; CDP-diacylglycerol from sn-glycerol 3-phosphate: step 3/3.</text>
</comment>
<dbReference type="OrthoDB" id="9799199at2"/>
<keyword evidence="13 19" id="KW-1133">Transmembrane helix</keyword>
<keyword evidence="21" id="KW-1185">Reference proteome</keyword>
<dbReference type="Pfam" id="PF01148">
    <property type="entry name" value="CTP_transf_1"/>
    <property type="match status" value="1"/>
</dbReference>
<evidence type="ECO:0000256" key="13">
    <source>
        <dbReference type="ARBA" id="ARBA00022989"/>
    </source>
</evidence>
<evidence type="ECO:0000256" key="17">
    <source>
        <dbReference type="ARBA" id="ARBA00023264"/>
    </source>
</evidence>
<evidence type="ECO:0000313" key="21">
    <source>
        <dbReference type="Proteomes" id="UP000287502"/>
    </source>
</evidence>
<evidence type="ECO:0000256" key="18">
    <source>
        <dbReference type="RuleBase" id="RU003938"/>
    </source>
</evidence>
<evidence type="ECO:0000256" key="1">
    <source>
        <dbReference type="ARBA" id="ARBA00001698"/>
    </source>
</evidence>
<feature type="transmembrane region" description="Helical" evidence="19">
    <location>
        <begin position="30"/>
        <end position="49"/>
    </location>
</feature>
<dbReference type="PROSITE" id="PS01315">
    <property type="entry name" value="CDS"/>
    <property type="match status" value="1"/>
</dbReference>
<dbReference type="InterPro" id="IPR000374">
    <property type="entry name" value="PC_trans"/>
</dbReference>
<evidence type="ECO:0000256" key="9">
    <source>
        <dbReference type="ARBA" id="ARBA00022516"/>
    </source>
</evidence>
<keyword evidence="8" id="KW-1003">Cell membrane</keyword>
<keyword evidence="9" id="KW-0444">Lipid biosynthesis</keyword>
<name>A0A410K1G0_9BACT</name>
<evidence type="ECO:0000256" key="8">
    <source>
        <dbReference type="ARBA" id="ARBA00022475"/>
    </source>
</evidence>
<dbReference type="PANTHER" id="PTHR46382">
    <property type="entry name" value="PHOSPHATIDATE CYTIDYLYLTRANSFERASE"/>
    <property type="match status" value="1"/>
</dbReference>
<keyword evidence="12 18" id="KW-0548">Nucleotidyltransferase</keyword>
<comment type="subcellular location">
    <subcellularLocation>
        <location evidence="2">Cell membrane</location>
        <topology evidence="2">Multi-pass membrane protein</topology>
    </subcellularLocation>
</comment>
<dbReference type="Proteomes" id="UP000287502">
    <property type="component" value="Chromosome"/>
</dbReference>
<evidence type="ECO:0000256" key="4">
    <source>
        <dbReference type="ARBA" id="ARBA00005189"/>
    </source>
</evidence>
<dbReference type="RefSeq" id="WP_128467539.1">
    <property type="nucleotide sequence ID" value="NZ_CP035108.1"/>
</dbReference>
<accession>A0A410K1G0</accession>
<evidence type="ECO:0000313" key="20">
    <source>
        <dbReference type="EMBL" id="QAR34234.1"/>
    </source>
</evidence>
<feature type="transmembrane region" description="Helical" evidence="19">
    <location>
        <begin position="134"/>
        <end position="154"/>
    </location>
</feature>
<comment type="catalytic activity">
    <reaction evidence="1 18">
        <text>a 1,2-diacyl-sn-glycero-3-phosphate + CTP + H(+) = a CDP-1,2-diacyl-sn-glycerol + diphosphate</text>
        <dbReference type="Rhea" id="RHEA:16229"/>
        <dbReference type="ChEBI" id="CHEBI:15378"/>
        <dbReference type="ChEBI" id="CHEBI:33019"/>
        <dbReference type="ChEBI" id="CHEBI:37563"/>
        <dbReference type="ChEBI" id="CHEBI:58332"/>
        <dbReference type="ChEBI" id="CHEBI:58608"/>
        <dbReference type="EC" id="2.7.7.41"/>
    </reaction>
</comment>
<dbReference type="GO" id="GO:0004605">
    <property type="term" value="F:phosphatidate cytidylyltransferase activity"/>
    <property type="evidence" value="ECO:0007669"/>
    <property type="project" value="UniProtKB-EC"/>
</dbReference>
<keyword evidence="17" id="KW-1208">Phospholipid metabolism</keyword>
<evidence type="ECO:0000256" key="15">
    <source>
        <dbReference type="ARBA" id="ARBA00023136"/>
    </source>
</evidence>
<dbReference type="UniPathway" id="UPA00557">
    <property type="reaction ID" value="UER00614"/>
</dbReference>
<evidence type="ECO:0000256" key="7">
    <source>
        <dbReference type="ARBA" id="ARBA00019373"/>
    </source>
</evidence>
<protein>
    <recommendedName>
        <fullName evidence="7 18">Phosphatidate cytidylyltransferase</fullName>
        <ecNumber evidence="6 18">2.7.7.41</ecNumber>
    </recommendedName>
</protein>
<evidence type="ECO:0000256" key="16">
    <source>
        <dbReference type="ARBA" id="ARBA00023209"/>
    </source>
</evidence>
<keyword evidence="11 18" id="KW-0812">Transmembrane</keyword>
<dbReference type="AlphaFoldDB" id="A0A410K1G0"/>
<evidence type="ECO:0000256" key="5">
    <source>
        <dbReference type="ARBA" id="ARBA00010185"/>
    </source>
</evidence>
<dbReference type="GO" id="GO:0005886">
    <property type="term" value="C:plasma membrane"/>
    <property type="evidence" value="ECO:0007669"/>
    <property type="project" value="UniProtKB-SubCell"/>
</dbReference>
<keyword evidence="15 19" id="KW-0472">Membrane</keyword>
<keyword evidence="16" id="KW-0594">Phospholipid biosynthesis</keyword>
<comment type="pathway">
    <text evidence="4">Lipid metabolism.</text>
</comment>
<feature type="transmembrane region" description="Helical" evidence="19">
    <location>
        <begin position="175"/>
        <end position="193"/>
    </location>
</feature>
<feature type="transmembrane region" description="Helical" evidence="19">
    <location>
        <begin position="199"/>
        <end position="219"/>
    </location>
</feature>
<keyword evidence="14" id="KW-0443">Lipid metabolism</keyword>
<keyword evidence="10 18" id="KW-0808">Transferase</keyword>
<feature type="transmembrane region" description="Helical" evidence="19">
    <location>
        <begin position="109"/>
        <end position="128"/>
    </location>
</feature>
<evidence type="ECO:0000256" key="11">
    <source>
        <dbReference type="ARBA" id="ARBA00022692"/>
    </source>
</evidence>
<organism evidence="20 21">
    <name type="scientific">Geovibrio thiophilus</name>
    <dbReference type="NCBI Taxonomy" id="139438"/>
    <lineage>
        <taxon>Bacteria</taxon>
        <taxon>Pseudomonadati</taxon>
        <taxon>Deferribacterota</taxon>
        <taxon>Deferribacteres</taxon>
        <taxon>Deferribacterales</taxon>
        <taxon>Geovibrionaceae</taxon>
        <taxon>Geovibrio</taxon>
    </lineage>
</organism>
<evidence type="ECO:0000256" key="6">
    <source>
        <dbReference type="ARBA" id="ARBA00012487"/>
    </source>
</evidence>
<dbReference type="KEGG" id="gtl:EP073_12710"/>
<evidence type="ECO:0000256" key="3">
    <source>
        <dbReference type="ARBA" id="ARBA00005119"/>
    </source>
</evidence>
<comment type="similarity">
    <text evidence="5 18">Belongs to the CDS family.</text>
</comment>
<evidence type="ECO:0000256" key="2">
    <source>
        <dbReference type="ARBA" id="ARBA00004651"/>
    </source>
</evidence>
<dbReference type="PANTHER" id="PTHR46382:SF1">
    <property type="entry name" value="PHOSPHATIDATE CYTIDYLYLTRANSFERASE"/>
    <property type="match status" value="1"/>
</dbReference>
<evidence type="ECO:0000256" key="10">
    <source>
        <dbReference type="ARBA" id="ARBA00022679"/>
    </source>
</evidence>
<gene>
    <name evidence="20" type="ORF">EP073_12710</name>
</gene>
<proteinExistence type="inferred from homology"/>
<reference evidence="20 21" key="1">
    <citation type="submission" date="2019-01" db="EMBL/GenBank/DDBJ databases">
        <title>Geovibrio thiophilus DSM 11263, complete genome.</title>
        <authorList>
            <person name="Spring S."/>
            <person name="Bunk B."/>
            <person name="Sproer C."/>
        </authorList>
    </citation>
    <scope>NUCLEOTIDE SEQUENCE [LARGE SCALE GENOMIC DNA]</scope>
    <source>
        <strain evidence="20 21">DSM 11263</strain>
    </source>
</reference>
<evidence type="ECO:0000256" key="14">
    <source>
        <dbReference type="ARBA" id="ARBA00023098"/>
    </source>
</evidence>
<evidence type="ECO:0000256" key="19">
    <source>
        <dbReference type="SAM" id="Phobius"/>
    </source>
</evidence>
<dbReference type="EC" id="2.7.7.41" evidence="6 18"/>